<evidence type="ECO:0000313" key="3">
    <source>
        <dbReference type="Proteomes" id="UP000176593"/>
    </source>
</evidence>
<name>A0A1F7V8N7_9BACT</name>
<dbReference type="Proteomes" id="UP000176593">
    <property type="component" value="Unassembled WGS sequence"/>
</dbReference>
<dbReference type="AlphaFoldDB" id="A0A1F7V8N7"/>
<evidence type="ECO:0000256" key="1">
    <source>
        <dbReference type="SAM" id="MobiDB-lite"/>
    </source>
</evidence>
<feature type="compositionally biased region" description="Basic and acidic residues" evidence="1">
    <location>
        <begin position="1"/>
        <end position="34"/>
    </location>
</feature>
<accession>A0A1F7V8N7</accession>
<feature type="compositionally biased region" description="Low complexity" evidence="1">
    <location>
        <begin position="38"/>
        <end position="52"/>
    </location>
</feature>
<protein>
    <submittedName>
        <fullName evidence="2">Uncharacterized protein</fullName>
    </submittedName>
</protein>
<dbReference type="EMBL" id="MGEQ01000004">
    <property type="protein sequence ID" value="OGL86860.1"/>
    <property type="molecule type" value="Genomic_DNA"/>
</dbReference>
<sequence length="143" mass="15958">MPPERAYDPTAGRDARVAAGNRERTKTFEARDQEQADASELARQAQEQARQQQEARTRHERFQQQIATREAADRQVSQPVAERARTEALAISKPILAPEATSGSVQMVKTVETDWEKQIAPLPAAETQKQQPKKKGFFGGLFG</sequence>
<feature type="region of interest" description="Disordered" evidence="1">
    <location>
        <begin position="1"/>
        <end position="81"/>
    </location>
</feature>
<gene>
    <name evidence="2" type="ORF">A3I41_01110</name>
</gene>
<reference evidence="2 3" key="1">
    <citation type="journal article" date="2016" name="Nat. Commun.">
        <title>Thousands of microbial genomes shed light on interconnected biogeochemical processes in an aquifer system.</title>
        <authorList>
            <person name="Anantharaman K."/>
            <person name="Brown C.T."/>
            <person name="Hug L.A."/>
            <person name="Sharon I."/>
            <person name="Castelle C.J."/>
            <person name="Probst A.J."/>
            <person name="Thomas B.C."/>
            <person name="Singh A."/>
            <person name="Wilkins M.J."/>
            <person name="Karaoz U."/>
            <person name="Brodie E.L."/>
            <person name="Williams K.H."/>
            <person name="Hubbard S.S."/>
            <person name="Banfield J.F."/>
        </authorList>
    </citation>
    <scope>NUCLEOTIDE SEQUENCE [LARGE SCALE GENOMIC DNA]</scope>
</reference>
<feature type="region of interest" description="Disordered" evidence="1">
    <location>
        <begin position="120"/>
        <end position="143"/>
    </location>
</feature>
<evidence type="ECO:0000313" key="2">
    <source>
        <dbReference type="EMBL" id="OGL86860.1"/>
    </source>
</evidence>
<feature type="compositionally biased region" description="Basic and acidic residues" evidence="1">
    <location>
        <begin position="53"/>
        <end position="62"/>
    </location>
</feature>
<organism evidence="2 3">
    <name type="scientific">Candidatus Uhrbacteria bacterium RIFCSPLOWO2_02_FULL_48_18</name>
    <dbReference type="NCBI Taxonomy" id="1802408"/>
    <lineage>
        <taxon>Bacteria</taxon>
        <taxon>Candidatus Uhriibacteriota</taxon>
    </lineage>
</organism>
<proteinExistence type="predicted"/>
<comment type="caution">
    <text evidence="2">The sequence shown here is derived from an EMBL/GenBank/DDBJ whole genome shotgun (WGS) entry which is preliminary data.</text>
</comment>